<dbReference type="SUPFAM" id="SSF50630">
    <property type="entry name" value="Acid proteases"/>
    <property type="match status" value="1"/>
</dbReference>
<gene>
    <name evidence="1" type="ORF">B0H66DRAFT_593094</name>
</gene>
<organism evidence="1 2">
    <name type="scientific">Apodospora peruviana</name>
    <dbReference type="NCBI Taxonomy" id="516989"/>
    <lineage>
        <taxon>Eukaryota</taxon>
        <taxon>Fungi</taxon>
        <taxon>Dikarya</taxon>
        <taxon>Ascomycota</taxon>
        <taxon>Pezizomycotina</taxon>
        <taxon>Sordariomycetes</taxon>
        <taxon>Sordariomycetidae</taxon>
        <taxon>Sordariales</taxon>
        <taxon>Lasiosphaeriaceae</taxon>
        <taxon>Apodospora</taxon>
    </lineage>
</organism>
<reference evidence="1" key="2">
    <citation type="submission" date="2023-06" db="EMBL/GenBank/DDBJ databases">
        <authorList>
            <consortium name="Lawrence Berkeley National Laboratory"/>
            <person name="Haridas S."/>
            <person name="Hensen N."/>
            <person name="Bonometti L."/>
            <person name="Westerberg I."/>
            <person name="Brannstrom I.O."/>
            <person name="Guillou S."/>
            <person name="Cros-Aarteil S."/>
            <person name="Calhoun S."/>
            <person name="Kuo A."/>
            <person name="Mondo S."/>
            <person name="Pangilinan J."/>
            <person name="Riley R."/>
            <person name="Labutti K."/>
            <person name="Andreopoulos B."/>
            <person name="Lipzen A."/>
            <person name="Chen C."/>
            <person name="Yanf M."/>
            <person name="Daum C."/>
            <person name="Ng V."/>
            <person name="Clum A."/>
            <person name="Steindorff A."/>
            <person name="Ohm R."/>
            <person name="Martin F."/>
            <person name="Silar P."/>
            <person name="Natvig D."/>
            <person name="Lalanne C."/>
            <person name="Gautier V."/>
            <person name="Ament-Velasquez S.L."/>
            <person name="Kruys A."/>
            <person name="Hutchinson M.I."/>
            <person name="Powell A.J."/>
            <person name="Barry K."/>
            <person name="Miller A.N."/>
            <person name="Grigoriev I.V."/>
            <person name="Debuchy R."/>
            <person name="Gladieux P."/>
            <person name="Thoren M.H."/>
            <person name="Johannesson H."/>
        </authorList>
    </citation>
    <scope>NUCLEOTIDE SEQUENCE</scope>
    <source>
        <strain evidence="1">CBS 118394</strain>
    </source>
</reference>
<proteinExistence type="predicted"/>
<evidence type="ECO:0000313" key="1">
    <source>
        <dbReference type="EMBL" id="KAK3317024.1"/>
    </source>
</evidence>
<reference evidence="1" key="1">
    <citation type="journal article" date="2023" name="Mol. Phylogenet. Evol.">
        <title>Genome-scale phylogeny and comparative genomics of the fungal order Sordariales.</title>
        <authorList>
            <person name="Hensen N."/>
            <person name="Bonometti L."/>
            <person name="Westerberg I."/>
            <person name="Brannstrom I.O."/>
            <person name="Guillou S."/>
            <person name="Cros-Aarteil S."/>
            <person name="Calhoun S."/>
            <person name="Haridas S."/>
            <person name="Kuo A."/>
            <person name="Mondo S."/>
            <person name="Pangilinan J."/>
            <person name="Riley R."/>
            <person name="LaButti K."/>
            <person name="Andreopoulos B."/>
            <person name="Lipzen A."/>
            <person name="Chen C."/>
            <person name="Yan M."/>
            <person name="Daum C."/>
            <person name="Ng V."/>
            <person name="Clum A."/>
            <person name="Steindorff A."/>
            <person name="Ohm R.A."/>
            <person name="Martin F."/>
            <person name="Silar P."/>
            <person name="Natvig D.O."/>
            <person name="Lalanne C."/>
            <person name="Gautier V."/>
            <person name="Ament-Velasquez S.L."/>
            <person name="Kruys A."/>
            <person name="Hutchinson M.I."/>
            <person name="Powell A.J."/>
            <person name="Barry K."/>
            <person name="Miller A.N."/>
            <person name="Grigoriev I.V."/>
            <person name="Debuchy R."/>
            <person name="Gladieux P."/>
            <person name="Hiltunen Thoren M."/>
            <person name="Johannesson H."/>
        </authorList>
    </citation>
    <scope>NUCLEOTIDE SEQUENCE</scope>
    <source>
        <strain evidence="1">CBS 118394</strain>
    </source>
</reference>
<dbReference type="Proteomes" id="UP001283341">
    <property type="component" value="Unassembled WGS sequence"/>
</dbReference>
<dbReference type="AlphaFoldDB" id="A0AAE0I2F8"/>
<dbReference type="EMBL" id="JAUEDM010000005">
    <property type="protein sequence ID" value="KAK3317024.1"/>
    <property type="molecule type" value="Genomic_DNA"/>
</dbReference>
<accession>A0AAE0I2F8</accession>
<name>A0AAE0I2F8_9PEZI</name>
<comment type="caution">
    <text evidence="1">The sequence shown here is derived from an EMBL/GenBank/DDBJ whole genome shotgun (WGS) entry which is preliminary data.</text>
</comment>
<dbReference type="Gene3D" id="2.40.70.10">
    <property type="entry name" value="Acid Proteases"/>
    <property type="match status" value="1"/>
</dbReference>
<dbReference type="InterPro" id="IPR021109">
    <property type="entry name" value="Peptidase_aspartic_dom_sf"/>
</dbReference>
<evidence type="ECO:0000313" key="2">
    <source>
        <dbReference type="Proteomes" id="UP001283341"/>
    </source>
</evidence>
<keyword evidence="2" id="KW-1185">Reference proteome</keyword>
<protein>
    <submittedName>
        <fullName evidence="1">Uncharacterized protein</fullName>
    </submittedName>
</protein>
<sequence>MSSKTCAPDLLSRHGITFDQCRARRGGIFDWPVTSPHQDILNSDDEMDDDLGALHSSLRLGGTTVTTWLQVEKIESGQEYLSSHFGLAYRSALLEDLMNSAHIGSRSWDLDVGSQGAFPRQGSLVLGGYDTSAPNEGAVSYPLPKNPIDSSSRLLQTRIASMVLRSVGGTTDVELAHDLPACIEPYYRPLYLPEEIYREFMSMHESLRELLAELHFQNKLVADLIAEFFACYRTGRPLHSLAPDGSTTIDPEFTEIAIRREPTDRKIVTLGRVFLSQVYLFVDYETGKFALSSRLNHILPHTETPLAAAGLPRPDTTSPLSQNKMITIVRAPLSYK</sequence>